<organism evidence="4 5">
    <name type="scientific">Mariniphaga sediminis</name>
    <dbReference type="NCBI Taxonomy" id="1628158"/>
    <lineage>
        <taxon>Bacteria</taxon>
        <taxon>Pseudomonadati</taxon>
        <taxon>Bacteroidota</taxon>
        <taxon>Bacteroidia</taxon>
        <taxon>Marinilabiliales</taxon>
        <taxon>Prolixibacteraceae</taxon>
        <taxon>Mariniphaga</taxon>
    </lineage>
</organism>
<evidence type="ECO:0000313" key="4">
    <source>
        <dbReference type="EMBL" id="RIH64802.1"/>
    </source>
</evidence>
<gene>
    <name evidence="4" type="ORF">D1164_12205</name>
</gene>
<dbReference type="EMBL" id="QWET01000008">
    <property type="protein sequence ID" value="RIH64802.1"/>
    <property type="molecule type" value="Genomic_DNA"/>
</dbReference>
<evidence type="ECO:0000256" key="2">
    <source>
        <dbReference type="RuleBase" id="RU003616"/>
    </source>
</evidence>
<dbReference type="CDD" id="cd06464">
    <property type="entry name" value="ACD_sHsps-like"/>
    <property type="match status" value="1"/>
</dbReference>
<reference evidence="4 5" key="1">
    <citation type="journal article" date="2015" name="Int. J. Syst. Evol. Microbiol.">
        <title>Mariniphaga sediminis sp. nov., isolated from coastal sediment.</title>
        <authorList>
            <person name="Wang F.Q."/>
            <person name="Shen Q.Y."/>
            <person name="Chen G.J."/>
            <person name="Du Z.J."/>
        </authorList>
    </citation>
    <scope>NUCLEOTIDE SEQUENCE [LARGE SCALE GENOMIC DNA]</scope>
    <source>
        <strain evidence="4 5">SY21</strain>
    </source>
</reference>
<evidence type="ECO:0000259" key="3">
    <source>
        <dbReference type="PROSITE" id="PS01031"/>
    </source>
</evidence>
<dbReference type="InterPro" id="IPR002068">
    <property type="entry name" value="A-crystallin/Hsp20_dom"/>
</dbReference>
<accession>A0A399D292</accession>
<dbReference type="PROSITE" id="PS01031">
    <property type="entry name" value="SHSP"/>
    <property type="match status" value="1"/>
</dbReference>
<name>A0A399D292_9BACT</name>
<dbReference type="Pfam" id="PF00011">
    <property type="entry name" value="HSP20"/>
    <property type="match status" value="1"/>
</dbReference>
<feature type="domain" description="SHSP" evidence="3">
    <location>
        <begin position="32"/>
        <end position="146"/>
    </location>
</feature>
<dbReference type="AlphaFoldDB" id="A0A399D292"/>
<dbReference type="RefSeq" id="WP_119350267.1">
    <property type="nucleotide sequence ID" value="NZ_JBFHKJ010000040.1"/>
</dbReference>
<comment type="caution">
    <text evidence="4">The sequence shown here is derived from an EMBL/GenBank/DDBJ whole genome shotgun (WGS) entry which is preliminary data.</text>
</comment>
<sequence>MTLAKRSENFLPSFFDRFFNSDLMDWNLTNFSGPNNTLPAVNVKETDDEYILEVAAPGMSKKDFKINFQNNVLTISSEKKEEKREAEDNYTRREFSYHSFQRSFTVPHNDVDSDKISAGYADGILSVKLPKREEVKPKPAREIKIS</sequence>
<dbReference type="InterPro" id="IPR031107">
    <property type="entry name" value="Small_HSP"/>
</dbReference>
<dbReference type="Proteomes" id="UP000266441">
    <property type="component" value="Unassembled WGS sequence"/>
</dbReference>
<dbReference type="SUPFAM" id="SSF49764">
    <property type="entry name" value="HSP20-like chaperones"/>
    <property type="match status" value="1"/>
</dbReference>
<proteinExistence type="inferred from homology"/>
<evidence type="ECO:0000313" key="5">
    <source>
        <dbReference type="Proteomes" id="UP000266441"/>
    </source>
</evidence>
<keyword evidence="5" id="KW-1185">Reference proteome</keyword>
<comment type="similarity">
    <text evidence="1 2">Belongs to the small heat shock protein (HSP20) family.</text>
</comment>
<protein>
    <submittedName>
        <fullName evidence="4">Hsp20/alpha crystallin family protein</fullName>
    </submittedName>
</protein>
<dbReference type="Gene3D" id="2.60.40.790">
    <property type="match status" value="1"/>
</dbReference>
<evidence type="ECO:0000256" key="1">
    <source>
        <dbReference type="PROSITE-ProRule" id="PRU00285"/>
    </source>
</evidence>
<dbReference type="PANTHER" id="PTHR11527">
    <property type="entry name" value="HEAT-SHOCK PROTEIN 20 FAMILY MEMBER"/>
    <property type="match status" value="1"/>
</dbReference>
<dbReference type="OrthoDB" id="9814487at2"/>
<dbReference type="InterPro" id="IPR008978">
    <property type="entry name" value="HSP20-like_chaperone"/>
</dbReference>